<dbReference type="Gene3D" id="3.30.420.10">
    <property type="entry name" value="Ribonuclease H-like superfamily/Ribonuclease H"/>
    <property type="match status" value="1"/>
</dbReference>
<dbReference type="InParanoid" id="A0A084QSV6"/>
<name>A0A084QSV6_STAC4</name>
<reference evidence="1 2" key="1">
    <citation type="journal article" date="2014" name="BMC Genomics">
        <title>Comparative genome sequencing reveals chemotype-specific gene clusters in the toxigenic black mold Stachybotrys.</title>
        <authorList>
            <person name="Semeiks J."/>
            <person name="Borek D."/>
            <person name="Otwinowski Z."/>
            <person name="Grishin N.V."/>
        </authorList>
    </citation>
    <scope>NUCLEOTIDE SEQUENCE [LARGE SCALE GENOMIC DNA]</scope>
    <source>
        <strain evidence="1 2">IBT 40285</strain>
    </source>
</reference>
<sequence>MDYASAKVGAQAITGAFRTTATAVMEAEASIPGVGERHARAYTKLYINLHSLPKSHPLASLRLSRSGRYISPMKKLALIQDETAVERIETIQAYTLLPWYNRLPIGYDLDRKIAIETAGRMEGILVATSASEKAGRVGIGGIVRDTLSSRPDEVVARYSRMIGSRDDQNVYTAELEAIAMALRCMPDGLRHRQLTIITSSRSALQVIAQPQQQSGQYTVQAIHRHAERLRKNGNIVKMLWVPSGAQGFTIAAYNPA</sequence>
<dbReference type="AlphaFoldDB" id="A0A084QSV6"/>
<dbReference type="HOGENOM" id="CLU_095063_0_0_1"/>
<dbReference type="GO" id="GO:0003676">
    <property type="term" value="F:nucleic acid binding"/>
    <property type="evidence" value="ECO:0007669"/>
    <property type="project" value="InterPro"/>
</dbReference>
<dbReference type="EMBL" id="KL660276">
    <property type="protein sequence ID" value="KFA67041.1"/>
    <property type="molecule type" value="Genomic_DNA"/>
</dbReference>
<dbReference type="SUPFAM" id="SSF53098">
    <property type="entry name" value="Ribonuclease H-like"/>
    <property type="match status" value="1"/>
</dbReference>
<evidence type="ECO:0000313" key="2">
    <source>
        <dbReference type="Proteomes" id="UP000028524"/>
    </source>
</evidence>
<dbReference type="Proteomes" id="UP000028524">
    <property type="component" value="Unassembled WGS sequence"/>
</dbReference>
<dbReference type="OrthoDB" id="5243754at2759"/>
<keyword evidence="2" id="KW-1185">Reference proteome</keyword>
<proteinExistence type="predicted"/>
<gene>
    <name evidence="1" type="ORF">S40285_09739</name>
</gene>
<accession>A0A084QSV6</accession>
<organism evidence="1 2">
    <name type="scientific">Stachybotrys chlorohalonatus (strain IBT 40285)</name>
    <dbReference type="NCBI Taxonomy" id="1283841"/>
    <lineage>
        <taxon>Eukaryota</taxon>
        <taxon>Fungi</taxon>
        <taxon>Dikarya</taxon>
        <taxon>Ascomycota</taxon>
        <taxon>Pezizomycotina</taxon>
        <taxon>Sordariomycetes</taxon>
        <taxon>Hypocreomycetidae</taxon>
        <taxon>Hypocreales</taxon>
        <taxon>Stachybotryaceae</taxon>
        <taxon>Stachybotrys</taxon>
    </lineage>
</organism>
<evidence type="ECO:0000313" key="1">
    <source>
        <dbReference type="EMBL" id="KFA67041.1"/>
    </source>
</evidence>
<dbReference type="InterPro" id="IPR012337">
    <property type="entry name" value="RNaseH-like_sf"/>
</dbReference>
<dbReference type="InterPro" id="IPR036397">
    <property type="entry name" value="RNaseH_sf"/>
</dbReference>
<protein>
    <recommendedName>
        <fullName evidence="3">RNase H type-1 domain-containing protein</fullName>
    </recommendedName>
</protein>
<dbReference type="OMA" id="STHERFW"/>
<evidence type="ECO:0008006" key="3">
    <source>
        <dbReference type="Google" id="ProtNLM"/>
    </source>
</evidence>